<dbReference type="Proteomes" id="UP000728185">
    <property type="component" value="Unassembled WGS sequence"/>
</dbReference>
<dbReference type="InterPro" id="IPR015943">
    <property type="entry name" value="WD40/YVTN_repeat-like_dom_sf"/>
</dbReference>
<reference evidence="1" key="1">
    <citation type="submission" date="2019-05" db="EMBL/GenBank/DDBJ databases">
        <title>Annotation for the trematode Fasciolopsis buski.</title>
        <authorList>
            <person name="Choi Y.-J."/>
        </authorList>
    </citation>
    <scope>NUCLEOTIDE SEQUENCE</scope>
    <source>
        <strain evidence="1">HT</strain>
        <tissue evidence="1">Whole worm</tissue>
    </source>
</reference>
<proteinExistence type="predicted"/>
<keyword evidence="2" id="KW-1185">Reference proteome</keyword>
<dbReference type="EMBL" id="LUCM01011468">
    <property type="protein sequence ID" value="KAA0183937.1"/>
    <property type="molecule type" value="Genomic_DNA"/>
</dbReference>
<name>A0A8E0RL07_9TREM</name>
<dbReference type="Gene3D" id="2.130.10.10">
    <property type="entry name" value="YVTN repeat-like/Quinoprotein amine dehydrogenase"/>
    <property type="match status" value="1"/>
</dbReference>
<sequence>MQISHWNDKFCRMKSTQNYENTHGGNTAWICRYRFHLPQNDVLPLELVNYRGLFIERCRKFCKSNSDCCPVILLGQKFGLPLLPTRIPVSTFDVIMNRSCYKKANPHHGLLEQVDFNHWYSLDENSLQEPERVLRPLDQIYPGLRSTDYLTRLAACRQWCEARDNLARALYHYAYLCVREDLLNSHVLSELFTFELSTAVQCALEALPSNHSENIGKSFGPIVLQRTIVDVEQFINKPQTSNYVDIWPNACQSAKGQSERQVDPLFLEHLHDLYQTVATCIKEEVPNPTERPMKVLWRNPTGIDRTFHKDYLSKLVDTFKQMAYIAIDSRAEVKLAALNWAAQITIDPVDASGQRSLKFPISEAAAVRKARALQRSVRAWDDAWNNTRLIGRLALMAKSREDEVRMLVNYLLDDDTRVPFFVYSVAKTNRNQNDRNVRMDDLASAIACAAFVEAQKVHSKSDETILIGRMISRQVEISQFLQSLADQLSVALCISRDKLDFTTLESLINSVGSERTLQSNSPILLIIGGVQQIVDPDESDTVIPSLPIIGAAHLPRRLPPGIRLILSGVVNTFTTNSDSSPAVLIPKNCSTLEIPPTTGQDAIDVCLHTLATENRMLNEEQITGVHQSLNHLENRSDLLNCCFTLARCFLTRIRSDELIDSGAIIRWIEDVGYSDFVRLYCTSFSTNVVLQVITCLQSASLTVGNEPPPGLTGNELENLLRFARQLTMEKGNPNCLDNSPIWDNTILPDSAECVILLEALYESPMIMLANGDTGKQYLDGFLRFVWHNSSALLGSEKLVQKTKAMSAIVVDAWSIVLSTQSLQTNGTVSVKDRKSDVLLDKETYRCSDASLGLEYNIRYLRHVGCALVQKRDLPEWAGRTWFSYSWLYSTIFSIGIRGLLDMFSENADSLPFINASDYSNSIRYQMVLVHEALTNSANLLQNHPSLLASELKGQLLPFVSCAPGSHFPKRGIDVLVEQCRTVAIWYNPIQPVHAYSGISGNPMIGRVACPSALIDMCIQSYSKTNVLLVKLDADPVIYRFACNSLKRLPDLEAGHGRMFSSPNGKYAMIIDPGQSDTIKVYQLDTSTWGRVPLIGQINTGLWIAASCGLTLTNLEVEILAVDLTDEHVGLIVRTKRLHYPTDSINNQTNSLGNQKTSLVEHLSAGTTNHVIIFELTTGKPVQILNPFPRSTFITLSQVGRMQNQEGDSKCSSIFFTNSDRVLLGFRTKTGEQLFALTMEQRPQKVLPSWIGGGQNVFVNFEHSAKIVQLKLNCNLEVSKSITISFENTLSGDQIIDFRLANSNSYILIHTHKQILVYDFHTDQLVAHIVPPAGMPHMIRLPNDAPRPLSFMAAEFGFHDRIVVTCIFRTILLWDIQLNRLLLNLYAPVGSLTRLLTDTTQRLLIGYSATSKELYLWDLTMALANITQTHNEALVYPVDRLTKPVNEVLCVNSAHNSTQVLARCVHSDELGVFDCETGRMTDLFTHEGQVISVTLSKCARYVLVGLELSEGYHSHPVNVIWSLESRQLVHEYGHSVGVHLSGGSSVATFLQLNLSSSGECDTLFEIYVTESENRADQPAIRIESKLTLAPLVKHVRPFWTADEQCLIALISEGFDHSRHVSLQPRLAMMFEQRSEWKIHYPNIRLQWEASETAPFILSAKGTRYDSYILIFFTMSTPDMCSDESIDWTSGVGLSKGLLLALVQTTPPELSVQKIILGLCNTSPHTSIYYAPTRSTIYDEQCGRFYVIPDCQAQLDLQYLETVELFDCLPASKSDHIACHGCIQMEYAWVLSLRQSIYLVNPILGELCGLIDTHHPISVILVSGNRLHVGCVDGYVLTYQITLNDESMNSDANAKSSYALSGVLAEAESNVSTINRESQDMGQMRRTRTWDSELGTIRDLDGPTNNTLDLTELEAVSAPLRNFRHQFTISKAKTCLLM</sequence>
<dbReference type="InterPro" id="IPR011047">
    <property type="entry name" value="Quinoprotein_ADH-like_sf"/>
</dbReference>
<comment type="caution">
    <text evidence="1">The sequence shown here is derived from an EMBL/GenBank/DDBJ whole genome shotgun (WGS) entry which is preliminary data.</text>
</comment>
<gene>
    <name evidence="1" type="ORF">FBUS_00839</name>
</gene>
<accession>A0A8E0RL07</accession>
<dbReference type="PANTHER" id="PTHR19871:SF14">
    <property type="entry name" value="DUF4062 DOMAIN-CONTAINING PROTEIN"/>
    <property type="match status" value="1"/>
</dbReference>
<protein>
    <submittedName>
        <fullName evidence="1">Uncharacterized protein</fullName>
    </submittedName>
</protein>
<evidence type="ECO:0000313" key="2">
    <source>
        <dbReference type="Proteomes" id="UP000728185"/>
    </source>
</evidence>
<organism evidence="1 2">
    <name type="scientific">Fasciolopsis buskii</name>
    <dbReference type="NCBI Taxonomy" id="27845"/>
    <lineage>
        <taxon>Eukaryota</taxon>
        <taxon>Metazoa</taxon>
        <taxon>Spiralia</taxon>
        <taxon>Lophotrochozoa</taxon>
        <taxon>Platyhelminthes</taxon>
        <taxon>Trematoda</taxon>
        <taxon>Digenea</taxon>
        <taxon>Plagiorchiida</taxon>
        <taxon>Echinostomata</taxon>
        <taxon>Echinostomatoidea</taxon>
        <taxon>Fasciolidae</taxon>
        <taxon>Fasciolopsis</taxon>
    </lineage>
</organism>
<dbReference type="OrthoDB" id="2325716at2759"/>
<dbReference type="InterPro" id="IPR052752">
    <property type="entry name" value="NACHT-WD_repeat"/>
</dbReference>
<evidence type="ECO:0000313" key="1">
    <source>
        <dbReference type="EMBL" id="KAA0183937.1"/>
    </source>
</evidence>
<dbReference type="PANTHER" id="PTHR19871">
    <property type="entry name" value="BETA TRANSDUCIN-RELATED PROTEIN"/>
    <property type="match status" value="1"/>
</dbReference>
<dbReference type="SUPFAM" id="SSF50998">
    <property type="entry name" value="Quinoprotein alcohol dehydrogenase-like"/>
    <property type="match status" value="1"/>
</dbReference>